<protein>
    <submittedName>
        <fullName evidence="1">Uncharacterized protein</fullName>
    </submittedName>
</protein>
<dbReference type="RefSeq" id="XP_043005533.1">
    <property type="nucleotide sequence ID" value="XM_043155751.1"/>
</dbReference>
<name>A0A9P7RTD9_9AGAR</name>
<dbReference type="AlphaFoldDB" id="A0A9P7RTD9"/>
<evidence type="ECO:0000313" key="1">
    <source>
        <dbReference type="EMBL" id="KAG7089063.1"/>
    </source>
</evidence>
<dbReference type="Proteomes" id="UP001049176">
    <property type="component" value="Chromosome 7"/>
</dbReference>
<dbReference type="EMBL" id="CM032187">
    <property type="protein sequence ID" value="KAG7089063.1"/>
    <property type="molecule type" value="Genomic_DNA"/>
</dbReference>
<dbReference type="KEGG" id="more:E1B28_010773"/>
<evidence type="ECO:0000313" key="2">
    <source>
        <dbReference type="Proteomes" id="UP001049176"/>
    </source>
</evidence>
<dbReference type="GeneID" id="66079848"/>
<organism evidence="1 2">
    <name type="scientific">Marasmius oreades</name>
    <name type="common">fairy-ring Marasmius</name>
    <dbReference type="NCBI Taxonomy" id="181124"/>
    <lineage>
        <taxon>Eukaryota</taxon>
        <taxon>Fungi</taxon>
        <taxon>Dikarya</taxon>
        <taxon>Basidiomycota</taxon>
        <taxon>Agaricomycotina</taxon>
        <taxon>Agaricomycetes</taxon>
        <taxon>Agaricomycetidae</taxon>
        <taxon>Agaricales</taxon>
        <taxon>Marasmiineae</taxon>
        <taxon>Marasmiaceae</taxon>
        <taxon>Marasmius</taxon>
    </lineage>
</organism>
<accession>A0A9P7RTD9</accession>
<proteinExistence type="predicted"/>
<comment type="caution">
    <text evidence="1">The sequence shown here is derived from an EMBL/GenBank/DDBJ whole genome shotgun (WGS) entry which is preliminary data.</text>
</comment>
<gene>
    <name evidence="1" type="ORF">E1B28_010773</name>
</gene>
<keyword evidence="2" id="KW-1185">Reference proteome</keyword>
<reference evidence="1" key="1">
    <citation type="journal article" date="2021" name="Genome Biol. Evol.">
        <title>The assembled and annotated genome of the fairy-ring fungus Marasmius oreades.</title>
        <authorList>
            <person name="Hiltunen M."/>
            <person name="Ament-Velasquez S.L."/>
            <person name="Johannesson H."/>
        </authorList>
    </citation>
    <scope>NUCLEOTIDE SEQUENCE</scope>
    <source>
        <strain evidence="1">03SP1</strain>
    </source>
</reference>
<sequence>MFWSAELSPEEEENAYLDILLITPQALEEVKSIAGLPHSLRSRRDAIKEFSEARLLRRHKHAQTPSLTLVIP</sequence>